<name>A0A9D2PN56_9FIRM</name>
<dbReference type="InterPro" id="IPR051611">
    <property type="entry name" value="ECF_transporter_component"/>
</dbReference>
<dbReference type="GO" id="GO:0005886">
    <property type="term" value="C:plasma membrane"/>
    <property type="evidence" value="ECO:0007669"/>
    <property type="project" value="UniProtKB-ARBA"/>
</dbReference>
<dbReference type="EMBL" id="DWVZ01000056">
    <property type="protein sequence ID" value="HJC62885.1"/>
    <property type="molecule type" value="Genomic_DNA"/>
</dbReference>
<evidence type="ECO:0000256" key="5">
    <source>
        <dbReference type="ARBA" id="ARBA00023136"/>
    </source>
</evidence>
<comment type="caution">
    <text evidence="7">The sequence shown here is derived from an EMBL/GenBank/DDBJ whole genome shotgun (WGS) entry which is preliminary data.</text>
</comment>
<dbReference type="Pfam" id="PF02361">
    <property type="entry name" value="CbiQ"/>
    <property type="match status" value="1"/>
</dbReference>
<proteinExistence type="predicted"/>
<feature type="transmembrane region" description="Helical" evidence="6">
    <location>
        <begin position="221"/>
        <end position="237"/>
    </location>
</feature>
<sequence length="243" mass="26567">MEKRKQSYFRPDPRTWLLLCLLGIASILLVHSEIGGLCLFLGCLLIHLLSGNANKILPYMLYYIVFYGIGWAGVRLLDSSVGFSVSSMLSSIGIVGRKILIPLSFATALAREPTGSLMAALQAMRFPKAVGIAASVVLRFFPTISGEYRAIRSSQRFRGIGVGVVHTLTHLPSTVEYILIPLILRTTKVAEELSASMTVRGVRFSGETISYRPIHFSRKDGALCVFMVLIASAVFVLEKGGIL</sequence>
<evidence type="ECO:0000256" key="2">
    <source>
        <dbReference type="ARBA" id="ARBA00022475"/>
    </source>
</evidence>
<evidence type="ECO:0000313" key="7">
    <source>
        <dbReference type="EMBL" id="HJC62885.1"/>
    </source>
</evidence>
<gene>
    <name evidence="7" type="ORF">H9753_04610</name>
</gene>
<protein>
    <submittedName>
        <fullName evidence="7">Energy-coupling factor transporter transmembrane protein EcfT</fullName>
    </submittedName>
</protein>
<organism evidence="7 8">
    <name type="scientific">Candidatus Blautia merdavium</name>
    <dbReference type="NCBI Taxonomy" id="2838494"/>
    <lineage>
        <taxon>Bacteria</taxon>
        <taxon>Bacillati</taxon>
        <taxon>Bacillota</taxon>
        <taxon>Clostridia</taxon>
        <taxon>Lachnospirales</taxon>
        <taxon>Lachnospiraceae</taxon>
        <taxon>Blautia</taxon>
    </lineage>
</organism>
<keyword evidence="2" id="KW-1003">Cell membrane</keyword>
<evidence type="ECO:0000256" key="3">
    <source>
        <dbReference type="ARBA" id="ARBA00022692"/>
    </source>
</evidence>
<feature type="transmembrane region" description="Helical" evidence="6">
    <location>
        <begin position="56"/>
        <end position="77"/>
    </location>
</feature>
<accession>A0A9D2PN56</accession>
<evidence type="ECO:0000256" key="6">
    <source>
        <dbReference type="SAM" id="Phobius"/>
    </source>
</evidence>
<evidence type="ECO:0000256" key="1">
    <source>
        <dbReference type="ARBA" id="ARBA00004141"/>
    </source>
</evidence>
<keyword evidence="5 6" id="KW-0472">Membrane</keyword>
<dbReference type="PANTHER" id="PTHR34857">
    <property type="entry name" value="SLL0384 PROTEIN"/>
    <property type="match status" value="1"/>
</dbReference>
<evidence type="ECO:0000256" key="4">
    <source>
        <dbReference type="ARBA" id="ARBA00022989"/>
    </source>
</evidence>
<keyword evidence="3 6" id="KW-0812">Transmembrane</keyword>
<evidence type="ECO:0000313" key="8">
    <source>
        <dbReference type="Proteomes" id="UP000823886"/>
    </source>
</evidence>
<keyword evidence="4 6" id="KW-1133">Transmembrane helix</keyword>
<dbReference type="CDD" id="cd16914">
    <property type="entry name" value="EcfT"/>
    <property type="match status" value="1"/>
</dbReference>
<reference evidence="7" key="1">
    <citation type="journal article" date="2021" name="PeerJ">
        <title>Extensive microbial diversity within the chicken gut microbiome revealed by metagenomics and culture.</title>
        <authorList>
            <person name="Gilroy R."/>
            <person name="Ravi A."/>
            <person name="Getino M."/>
            <person name="Pursley I."/>
            <person name="Horton D.L."/>
            <person name="Alikhan N.F."/>
            <person name="Baker D."/>
            <person name="Gharbi K."/>
            <person name="Hall N."/>
            <person name="Watson M."/>
            <person name="Adriaenssens E.M."/>
            <person name="Foster-Nyarko E."/>
            <person name="Jarju S."/>
            <person name="Secka A."/>
            <person name="Antonio M."/>
            <person name="Oren A."/>
            <person name="Chaudhuri R.R."/>
            <person name="La Ragione R."/>
            <person name="Hildebrand F."/>
            <person name="Pallen M.J."/>
        </authorList>
    </citation>
    <scope>NUCLEOTIDE SEQUENCE</scope>
    <source>
        <strain evidence="7">ChiBcec2-3848</strain>
    </source>
</reference>
<feature type="transmembrane region" description="Helical" evidence="6">
    <location>
        <begin position="89"/>
        <end position="109"/>
    </location>
</feature>
<dbReference type="AlphaFoldDB" id="A0A9D2PN56"/>
<reference evidence="7" key="2">
    <citation type="submission" date="2021-04" db="EMBL/GenBank/DDBJ databases">
        <authorList>
            <person name="Gilroy R."/>
        </authorList>
    </citation>
    <scope>NUCLEOTIDE SEQUENCE</scope>
    <source>
        <strain evidence="7">ChiBcec2-3848</strain>
    </source>
</reference>
<dbReference type="Proteomes" id="UP000823886">
    <property type="component" value="Unassembled WGS sequence"/>
</dbReference>
<comment type="subcellular location">
    <subcellularLocation>
        <location evidence="1">Membrane</location>
        <topology evidence="1">Multi-pass membrane protein</topology>
    </subcellularLocation>
</comment>
<dbReference type="InterPro" id="IPR003339">
    <property type="entry name" value="ABC/ECF_trnsptr_transmembrane"/>
</dbReference>
<dbReference type="PANTHER" id="PTHR34857:SF2">
    <property type="entry name" value="SLL0384 PROTEIN"/>
    <property type="match status" value="1"/>
</dbReference>